<organism evidence="2 3">
    <name type="scientific">Diaporthe australafricana</name>
    <dbReference type="NCBI Taxonomy" id="127596"/>
    <lineage>
        <taxon>Eukaryota</taxon>
        <taxon>Fungi</taxon>
        <taxon>Dikarya</taxon>
        <taxon>Ascomycota</taxon>
        <taxon>Pezizomycotina</taxon>
        <taxon>Sordariomycetes</taxon>
        <taxon>Sordariomycetidae</taxon>
        <taxon>Diaporthales</taxon>
        <taxon>Diaporthaceae</taxon>
        <taxon>Diaporthe</taxon>
    </lineage>
</organism>
<evidence type="ECO:0000313" key="2">
    <source>
        <dbReference type="EMBL" id="KAL1865048.1"/>
    </source>
</evidence>
<dbReference type="EMBL" id="JAWRVE010000064">
    <property type="protein sequence ID" value="KAL1865048.1"/>
    <property type="molecule type" value="Genomic_DNA"/>
</dbReference>
<protein>
    <submittedName>
        <fullName evidence="2">Uncharacterized protein</fullName>
    </submittedName>
</protein>
<dbReference type="Proteomes" id="UP001583177">
    <property type="component" value="Unassembled WGS sequence"/>
</dbReference>
<sequence length="141" mass="14979">MRFFAIASLLTLAVALPAVAPSEQSNAVARCGDALADVTARADASSQFVDRAINPFDQTYSWPEESVTGGGLSAQFQATNLGDSNYSFTFWNTGPLNGGDLSYRVSYGGKELAKKVLSPRGTVTVTVPKTGDNFNIYIEDA</sequence>
<reference evidence="2 3" key="1">
    <citation type="journal article" date="2024" name="IMA Fungus">
        <title>IMA Genome - F19 : A genome assembly and annotation guide to empower mycologists, including annotated draft genome sequences of Ceratocystis pirilliformis, Diaporthe australafricana, Fusarium ophioides, Paecilomyces lecythidis, and Sporothrix stenoceras.</title>
        <authorList>
            <person name="Aylward J."/>
            <person name="Wilson A.M."/>
            <person name="Visagie C.M."/>
            <person name="Spraker J."/>
            <person name="Barnes I."/>
            <person name="Buitendag C."/>
            <person name="Ceriani C."/>
            <person name="Del Mar Angel L."/>
            <person name="du Plessis D."/>
            <person name="Fuchs T."/>
            <person name="Gasser K."/>
            <person name="Kramer D."/>
            <person name="Li W."/>
            <person name="Munsamy K."/>
            <person name="Piso A."/>
            <person name="Price J.L."/>
            <person name="Sonnekus B."/>
            <person name="Thomas C."/>
            <person name="van der Nest A."/>
            <person name="van Dijk A."/>
            <person name="van Heerden A."/>
            <person name="van Vuuren N."/>
            <person name="Yilmaz N."/>
            <person name="Duong T.A."/>
            <person name="van der Merwe N.A."/>
            <person name="Wingfield M.J."/>
            <person name="Wingfield B.D."/>
        </authorList>
    </citation>
    <scope>NUCLEOTIDE SEQUENCE [LARGE SCALE GENOMIC DNA]</scope>
    <source>
        <strain evidence="2 3">CMW 18300</strain>
    </source>
</reference>
<evidence type="ECO:0000313" key="3">
    <source>
        <dbReference type="Proteomes" id="UP001583177"/>
    </source>
</evidence>
<keyword evidence="1" id="KW-0732">Signal</keyword>
<name>A0ABR3WN95_9PEZI</name>
<evidence type="ECO:0000256" key="1">
    <source>
        <dbReference type="SAM" id="SignalP"/>
    </source>
</evidence>
<accession>A0ABR3WN95</accession>
<proteinExistence type="predicted"/>
<comment type="caution">
    <text evidence="2">The sequence shown here is derived from an EMBL/GenBank/DDBJ whole genome shotgun (WGS) entry which is preliminary data.</text>
</comment>
<keyword evidence="3" id="KW-1185">Reference proteome</keyword>
<feature type="signal peptide" evidence="1">
    <location>
        <begin position="1"/>
        <end position="15"/>
    </location>
</feature>
<gene>
    <name evidence="2" type="ORF">Daus18300_007395</name>
</gene>
<feature type="chain" id="PRO_5047090314" evidence="1">
    <location>
        <begin position="16"/>
        <end position="141"/>
    </location>
</feature>